<evidence type="ECO:0000313" key="3">
    <source>
        <dbReference type="EMBL" id="CEM30407.1"/>
    </source>
</evidence>
<feature type="domain" description="ISP1 C-terminal" evidence="2">
    <location>
        <begin position="85"/>
        <end position="188"/>
    </location>
</feature>
<gene>
    <name evidence="3" type="ORF">Cvel_22291</name>
</gene>
<sequence>MGACSSCCSPEVEKKDKVMITATPDPSRVPPSLQPQTQHGDADRTPQGAPFSSLPLEPSPSMRASQQQNEEEDPPPSWTPDNVGFFEQMQNEVEITVLLKDGLPLDCKVNLQKGDAAICISFQEKTRKIPLTDIKSVLAGPHQLKRVETKADIRNDNRCAALQLGGSGSCIPVRFLSVEDRKRFSAVVKMLQNGDWPAEEGGGGGASPVGAAAGAVTGVLPSGAAVTGAMAGGLAQVAEDAAGQAVQGVGEAAGVNVGGGIGAFGRV</sequence>
<dbReference type="Pfam" id="PF18161">
    <property type="entry name" value="ISP1_C"/>
    <property type="match status" value="1"/>
</dbReference>
<feature type="region of interest" description="Disordered" evidence="1">
    <location>
        <begin position="1"/>
        <end position="83"/>
    </location>
</feature>
<evidence type="ECO:0000256" key="1">
    <source>
        <dbReference type="SAM" id="MobiDB-lite"/>
    </source>
</evidence>
<dbReference type="PhylomeDB" id="A0A0G4GKA1"/>
<name>A0A0G4GKA1_9ALVE</name>
<dbReference type="AlphaFoldDB" id="A0A0G4GKA1"/>
<reference evidence="3" key="1">
    <citation type="submission" date="2014-11" db="EMBL/GenBank/DDBJ databases">
        <authorList>
            <person name="Otto D Thomas"/>
            <person name="Naeem Raeece"/>
        </authorList>
    </citation>
    <scope>NUCLEOTIDE SEQUENCE</scope>
</reference>
<organism evidence="3">
    <name type="scientific">Chromera velia CCMP2878</name>
    <dbReference type="NCBI Taxonomy" id="1169474"/>
    <lineage>
        <taxon>Eukaryota</taxon>
        <taxon>Sar</taxon>
        <taxon>Alveolata</taxon>
        <taxon>Colpodellida</taxon>
        <taxon>Chromeraceae</taxon>
        <taxon>Chromera</taxon>
    </lineage>
</organism>
<accession>A0A0G4GKA1</accession>
<feature type="compositionally biased region" description="Low complexity" evidence="1">
    <location>
        <begin position="50"/>
        <end position="61"/>
    </location>
</feature>
<dbReference type="InterPro" id="IPR041316">
    <property type="entry name" value="ISP1_C"/>
</dbReference>
<dbReference type="VEuPathDB" id="CryptoDB:Cvel_22291"/>
<dbReference type="EMBL" id="CDMZ01001300">
    <property type="protein sequence ID" value="CEM30407.1"/>
    <property type="molecule type" value="Genomic_DNA"/>
</dbReference>
<dbReference type="InterPro" id="IPR011993">
    <property type="entry name" value="PH-like_dom_sf"/>
</dbReference>
<proteinExistence type="predicted"/>
<dbReference type="Gene3D" id="2.30.29.30">
    <property type="entry name" value="Pleckstrin-homology domain (PH domain)/Phosphotyrosine-binding domain (PTB)"/>
    <property type="match status" value="1"/>
</dbReference>
<protein>
    <recommendedName>
        <fullName evidence="2">ISP1 C-terminal domain-containing protein</fullName>
    </recommendedName>
</protein>
<evidence type="ECO:0000259" key="2">
    <source>
        <dbReference type="Pfam" id="PF18161"/>
    </source>
</evidence>